<evidence type="ECO:0000313" key="2">
    <source>
        <dbReference type="EMBL" id="PSR72086.1"/>
    </source>
</evidence>
<keyword evidence="3" id="KW-1185">Reference proteome</keyword>
<dbReference type="STRING" id="98765.A0A2R6NI79"/>
<sequence>MAAVAPFSGLRRFPQGRGFKQWTGDDSKALMKVWLPAIEGYVPTDMLRACRALLEFCYIARQNTFVYATLKKLDDTLEQFHKYRVIFEACGVRPEGFSLPRQHSLVHYSRSIRLFGAPNGLCSSITESKHIKAVKEPWRRSSRYNALRQILTTNQRLDKLAACRVDFTNRGMLKGTCLSAAWLALGGDHCADSPAEIDPSHGNTSITNNDRRETLNATDPEDPGDDVDGPRHDAYMNLARIPKRRLTCHEVATELKIPQFPNMVRRFLQDQLHPNGPSSSNIPLAECPTFQGRLSQYNSAAATYYAPSDLSGTGGMHREHIRATSSWRNGPARYDCMFVNIDPSLGGYRGLDTVRVRMFFSFEHKTVLYPCALVDWYRRTGDEASEDTGMWVVERDLDADT</sequence>
<name>A0A2R6NI79_9APHY</name>
<proteinExistence type="predicted"/>
<organism evidence="2 3">
    <name type="scientific">Hermanssonia centrifuga</name>
    <dbReference type="NCBI Taxonomy" id="98765"/>
    <lineage>
        <taxon>Eukaryota</taxon>
        <taxon>Fungi</taxon>
        <taxon>Dikarya</taxon>
        <taxon>Basidiomycota</taxon>
        <taxon>Agaricomycotina</taxon>
        <taxon>Agaricomycetes</taxon>
        <taxon>Polyporales</taxon>
        <taxon>Meruliaceae</taxon>
        <taxon>Hermanssonia</taxon>
    </lineage>
</organism>
<protein>
    <submittedName>
        <fullName evidence="2">Uncharacterized protein</fullName>
    </submittedName>
</protein>
<reference evidence="2 3" key="1">
    <citation type="submission" date="2018-02" db="EMBL/GenBank/DDBJ databases">
        <title>Genome sequence of the basidiomycete white-rot fungus Phlebia centrifuga.</title>
        <authorList>
            <person name="Granchi Z."/>
            <person name="Peng M."/>
            <person name="de Vries R.P."/>
            <person name="Hilden K."/>
            <person name="Makela M.R."/>
            <person name="Grigoriev I."/>
            <person name="Riley R."/>
        </authorList>
    </citation>
    <scope>NUCLEOTIDE SEQUENCE [LARGE SCALE GENOMIC DNA]</scope>
    <source>
        <strain evidence="2 3">FBCC195</strain>
    </source>
</reference>
<gene>
    <name evidence="2" type="ORF">PHLCEN_2v12041</name>
</gene>
<dbReference type="OrthoDB" id="2799361at2759"/>
<evidence type="ECO:0000313" key="3">
    <source>
        <dbReference type="Proteomes" id="UP000186601"/>
    </source>
</evidence>
<dbReference type="EMBL" id="MLYV02001221">
    <property type="protein sequence ID" value="PSR72086.1"/>
    <property type="molecule type" value="Genomic_DNA"/>
</dbReference>
<dbReference type="Proteomes" id="UP000186601">
    <property type="component" value="Unassembled WGS sequence"/>
</dbReference>
<dbReference type="AlphaFoldDB" id="A0A2R6NI79"/>
<accession>A0A2R6NI79</accession>
<evidence type="ECO:0000256" key="1">
    <source>
        <dbReference type="SAM" id="MobiDB-lite"/>
    </source>
</evidence>
<feature type="non-terminal residue" evidence="2">
    <location>
        <position position="401"/>
    </location>
</feature>
<feature type="region of interest" description="Disordered" evidence="1">
    <location>
        <begin position="196"/>
        <end position="231"/>
    </location>
</feature>
<comment type="caution">
    <text evidence="2">The sequence shown here is derived from an EMBL/GenBank/DDBJ whole genome shotgun (WGS) entry which is preliminary data.</text>
</comment>